<evidence type="ECO:0000313" key="4">
    <source>
        <dbReference type="Proteomes" id="UP000179243"/>
    </source>
</evidence>
<evidence type="ECO:0000256" key="1">
    <source>
        <dbReference type="SAM" id="Phobius"/>
    </source>
</evidence>
<proteinExistence type="predicted"/>
<feature type="transmembrane region" description="Helical" evidence="1">
    <location>
        <begin position="295"/>
        <end position="316"/>
    </location>
</feature>
<dbReference type="PANTHER" id="PTHR10859">
    <property type="entry name" value="GLYCOSYL TRANSFERASE"/>
    <property type="match status" value="1"/>
</dbReference>
<accession>A0A1F7F4K0</accession>
<dbReference type="InterPro" id="IPR029044">
    <property type="entry name" value="Nucleotide-diphossugar_trans"/>
</dbReference>
<feature type="domain" description="Glycosyltransferase 2-like" evidence="2">
    <location>
        <begin position="9"/>
        <end position="181"/>
    </location>
</feature>
<gene>
    <name evidence="3" type="ORF">A2519_05945</name>
</gene>
<dbReference type="CDD" id="cd04179">
    <property type="entry name" value="DPM_DPG-synthase_like"/>
    <property type="match status" value="1"/>
</dbReference>
<protein>
    <submittedName>
        <fullName evidence="3">Ribonuclease BN</fullName>
    </submittedName>
</protein>
<keyword evidence="1" id="KW-1133">Transmembrane helix</keyword>
<keyword evidence="1" id="KW-0812">Transmembrane</keyword>
<dbReference type="EMBL" id="MFYX01000123">
    <property type="protein sequence ID" value="OGK01585.1"/>
    <property type="molecule type" value="Genomic_DNA"/>
</dbReference>
<evidence type="ECO:0000259" key="2">
    <source>
        <dbReference type="Pfam" id="PF00535"/>
    </source>
</evidence>
<dbReference type="Proteomes" id="UP000179243">
    <property type="component" value="Unassembled WGS sequence"/>
</dbReference>
<sequence length="326" mass="36547">MYKNKKIVVVIPAWNEEVLIGKTIGSIPEFVDIVLVVDDASSDATAAKVLEKKATLITPSTHFDGKTRLLLLQHHKNQGVGAAIASGYKWCRDNNLDIAVVMAGDAQMDPADLPALLDPIASDNADYTKGNRLFTGEAWRTIPKIRYLGNSVLSFITKIASGYWHIADSQAGYTAINLRMLKLIDWDRTYTRYGCPNDYLVRLNIFNAIVRDVPVRPVYGIGEKSGINIVTVIPRISLLLVRLFIKRMVQKYIIRDFHPLVLFYCAGLALFVPGLLFGCSLLYHRIFTGPVQATSALFAVFLVTMGTLFGFFAMWFDMEANRYREQ</sequence>
<comment type="caution">
    <text evidence="3">The sequence shown here is derived from an EMBL/GenBank/DDBJ whole genome shotgun (WGS) entry which is preliminary data.</text>
</comment>
<organism evidence="3 4">
    <name type="scientific">Candidatus Raymondbacteria bacterium RIFOXYD12_FULL_49_13</name>
    <dbReference type="NCBI Taxonomy" id="1817890"/>
    <lineage>
        <taxon>Bacteria</taxon>
        <taxon>Raymondiibacteriota</taxon>
    </lineage>
</organism>
<dbReference type="InterPro" id="IPR001173">
    <property type="entry name" value="Glyco_trans_2-like"/>
</dbReference>
<name>A0A1F7F4K0_UNCRA</name>
<feature type="transmembrane region" description="Helical" evidence="1">
    <location>
        <begin position="257"/>
        <end position="283"/>
    </location>
</feature>
<evidence type="ECO:0000313" key="3">
    <source>
        <dbReference type="EMBL" id="OGK01585.1"/>
    </source>
</evidence>
<keyword evidence="1" id="KW-0472">Membrane</keyword>
<reference evidence="3 4" key="1">
    <citation type="journal article" date="2016" name="Nat. Commun.">
        <title>Thousands of microbial genomes shed light on interconnected biogeochemical processes in an aquifer system.</title>
        <authorList>
            <person name="Anantharaman K."/>
            <person name="Brown C.T."/>
            <person name="Hug L.A."/>
            <person name="Sharon I."/>
            <person name="Castelle C.J."/>
            <person name="Probst A.J."/>
            <person name="Thomas B.C."/>
            <person name="Singh A."/>
            <person name="Wilkins M.J."/>
            <person name="Karaoz U."/>
            <person name="Brodie E.L."/>
            <person name="Williams K.H."/>
            <person name="Hubbard S.S."/>
            <person name="Banfield J.F."/>
        </authorList>
    </citation>
    <scope>NUCLEOTIDE SEQUENCE [LARGE SCALE GENOMIC DNA]</scope>
</reference>
<dbReference type="GO" id="GO:0006487">
    <property type="term" value="P:protein N-linked glycosylation"/>
    <property type="evidence" value="ECO:0007669"/>
    <property type="project" value="TreeGrafter"/>
</dbReference>
<dbReference type="AlphaFoldDB" id="A0A1F7F4K0"/>
<dbReference type="PANTHER" id="PTHR10859:SF105">
    <property type="entry name" value="DOLICHYL-PHOSPHATE BETA-D-MANNOSYLTRANSFERASE"/>
    <property type="match status" value="1"/>
</dbReference>
<dbReference type="Gene3D" id="3.90.550.10">
    <property type="entry name" value="Spore Coat Polysaccharide Biosynthesis Protein SpsA, Chain A"/>
    <property type="match status" value="1"/>
</dbReference>
<dbReference type="SUPFAM" id="SSF53448">
    <property type="entry name" value="Nucleotide-diphospho-sugar transferases"/>
    <property type="match status" value="1"/>
</dbReference>
<dbReference type="Pfam" id="PF00535">
    <property type="entry name" value="Glycos_transf_2"/>
    <property type="match status" value="1"/>
</dbReference>